<dbReference type="RefSeq" id="WP_102756787.1">
    <property type="nucleotide sequence ID" value="NZ_CP025791.1"/>
</dbReference>
<feature type="chain" id="PRO_5014804593" description="Outer membrane protein beta-barrel domain-containing protein" evidence="1">
    <location>
        <begin position="23"/>
        <end position="359"/>
    </location>
</feature>
<proteinExistence type="predicted"/>
<gene>
    <name evidence="2" type="ORF">C1H87_16040</name>
</gene>
<protein>
    <recommendedName>
        <fullName evidence="4">Outer membrane protein beta-barrel domain-containing protein</fullName>
    </recommendedName>
</protein>
<accession>A0A2K9PSV4</accession>
<feature type="signal peptide" evidence="1">
    <location>
        <begin position="1"/>
        <end position="22"/>
    </location>
</feature>
<evidence type="ECO:0000256" key="1">
    <source>
        <dbReference type="SAM" id="SignalP"/>
    </source>
</evidence>
<dbReference type="KEGG" id="fek:C1H87_16040"/>
<evidence type="ECO:0000313" key="2">
    <source>
        <dbReference type="EMBL" id="AUP80135.1"/>
    </source>
</evidence>
<evidence type="ECO:0008006" key="4">
    <source>
        <dbReference type="Google" id="ProtNLM"/>
    </source>
</evidence>
<reference evidence="2 3" key="1">
    <citation type="submission" date="2018-01" db="EMBL/GenBank/DDBJ databases">
        <title>Complete genome sequence of Flavivirga eckloniae ECD14 isolated from seaweed Ecklonia cava.</title>
        <authorList>
            <person name="Lee J.H."/>
            <person name="Baik K.S."/>
            <person name="Seong C.N."/>
        </authorList>
    </citation>
    <scope>NUCLEOTIDE SEQUENCE [LARGE SCALE GENOMIC DNA]</scope>
    <source>
        <strain evidence="2 3">ECD14</strain>
    </source>
</reference>
<organism evidence="2 3">
    <name type="scientific">Flavivirga eckloniae</name>
    <dbReference type="NCBI Taxonomy" id="1803846"/>
    <lineage>
        <taxon>Bacteria</taxon>
        <taxon>Pseudomonadati</taxon>
        <taxon>Bacteroidota</taxon>
        <taxon>Flavobacteriia</taxon>
        <taxon>Flavobacteriales</taxon>
        <taxon>Flavobacteriaceae</taxon>
        <taxon>Flavivirga</taxon>
    </lineage>
</organism>
<dbReference type="OrthoDB" id="1466811at2"/>
<dbReference type="AlphaFoldDB" id="A0A2K9PSV4"/>
<dbReference type="Proteomes" id="UP000235826">
    <property type="component" value="Chromosome"/>
</dbReference>
<keyword evidence="3" id="KW-1185">Reference proteome</keyword>
<sequence length="359" mass="41419">MQTLVKYLIFATLFVCAQLINAQDTIQNVNNKDKIKTLLEIKERIKTEERDFLKAEVEAINLRLENGELSNEEANILKKEVAKKRALNIENRIIIIKNKIALLERNEEGYRTNEDEDPSKIGISIGGDEVSFAGIKINSKKKPKKYDKRMSSDFVLAFGLNNAIIEGEKLDDSPYKFGGSRFFEIGWAWKLRVFKNSNFLRFKYGYSFQINGLKPDDNRYFVKQGNQTVLEEFPENLKKSKLSITNLVFPLHFEFGPSKRIDRDTYFRYSTQNQFKIGVGGYAGFNIGTRQKLKYELNGESVKDKQKRGFNTSNIVYGLSGYIAFDDVALYVKYDLSPIFKDQIVEQNNISLGVRFDMD</sequence>
<name>A0A2K9PSV4_9FLAO</name>
<keyword evidence="1" id="KW-0732">Signal</keyword>
<evidence type="ECO:0000313" key="3">
    <source>
        <dbReference type="Proteomes" id="UP000235826"/>
    </source>
</evidence>
<dbReference type="EMBL" id="CP025791">
    <property type="protein sequence ID" value="AUP80135.1"/>
    <property type="molecule type" value="Genomic_DNA"/>
</dbReference>